<dbReference type="EMBL" id="ML976752">
    <property type="protein sequence ID" value="KAF1966046.1"/>
    <property type="molecule type" value="Genomic_DNA"/>
</dbReference>
<feature type="transmembrane region" description="Helical" evidence="1">
    <location>
        <begin position="6"/>
        <end position="26"/>
    </location>
</feature>
<evidence type="ECO:0000313" key="2">
    <source>
        <dbReference type="EMBL" id="KAF1966046.1"/>
    </source>
</evidence>
<proteinExistence type="predicted"/>
<accession>A0A6A5UT14</accession>
<keyword evidence="1" id="KW-0472">Membrane</keyword>
<sequence>MPEVVIPAGLTIAALIISALGWYGMFRSGVQFVHDDLQARRSYGEDIVVMLAEVASYEDKLRHWKEKWHISEHTDNTCLELVWGKIGASNIMIQWNAIDTLLNRVRKKLRSFMSDKKPKARRKKHFMELSRAEWNKWPNEKKRKKLKYIWAEKAYLKAQMEKFPRILMNIDAAADEGWLNQQKHYFGGLNRSNPYHVQKIYHLKRIAENLGEDFNQLRGCLQDLGDMAIELDLDIFDTLSARSTDVESAQVAALAATNHLKLGLLFKKKPLNDGFTAGAVNRHLTRALVEKATDPPDNHGSPENAFEAVLASHEALTCFFGTKTKFSLSKRSQKSNPPTLRETLKERFARISPSFYDSQHNELDPPGLGLGAFPTFRLCHELGQACVLFLRTELFAGICGCQLQFGSIRYDRDDDSRIWYEYSMSLVFDPASHQPPFWRDPRFPKEEVISGKITDSWCHGEVMGWDNFMQPIRRLGLLFLEIILTTSIVEVSVDRKRISSVDIITLSRRQPNPHDSTFLRKTKLSVDKVLVLVEKAIQSGTTGLADAEIKSAKNAIEICLTCIHPPAPTDKQWKQVLDDLYLDVVQPLRNIYIKLLEEQPFRRTYANDS</sequence>
<reference evidence="2" key="1">
    <citation type="journal article" date="2020" name="Stud. Mycol.">
        <title>101 Dothideomycetes genomes: a test case for predicting lifestyles and emergence of pathogens.</title>
        <authorList>
            <person name="Haridas S."/>
            <person name="Albert R."/>
            <person name="Binder M."/>
            <person name="Bloem J."/>
            <person name="Labutti K."/>
            <person name="Salamov A."/>
            <person name="Andreopoulos B."/>
            <person name="Baker S."/>
            <person name="Barry K."/>
            <person name="Bills G."/>
            <person name="Bluhm B."/>
            <person name="Cannon C."/>
            <person name="Castanera R."/>
            <person name="Culley D."/>
            <person name="Daum C."/>
            <person name="Ezra D."/>
            <person name="Gonzalez J."/>
            <person name="Henrissat B."/>
            <person name="Kuo A."/>
            <person name="Liang C."/>
            <person name="Lipzen A."/>
            <person name="Lutzoni F."/>
            <person name="Magnuson J."/>
            <person name="Mondo S."/>
            <person name="Nolan M."/>
            <person name="Ohm R."/>
            <person name="Pangilinan J."/>
            <person name="Park H.-J."/>
            <person name="Ramirez L."/>
            <person name="Alfaro M."/>
            <person name="Sun H."/>
            <person name="Tritt A."/>
            <person name="Yoshinaga Y."/>
            <person name="Zwiers L.-H."/>
            <person name="Turgeon B."/>
            <person name="Goodwin S."/>
            <person name="Spatafora J."/>
            <person name="Crous P."/>
            <person name="Grigoriev I."/>
        </authorList>
    </citation>
    <scope>NUCLEOTIDE SEQUENCE</scope>
    <source>
        <strain evidence="2">CBS 107.79</strain>
    </source>
</reference>
<name>A0A6A5UT14_9PLEO</name>
<evidence type="ECO:0000313" key="3">
    <source>
        <dbReference type="Proteomes" id="UP000800036"/>
    </source>
</evidence>
<dbReference type="AlphaFoldDB" id="A0A6A5UT14"/>
<keyword evidence="3" id="KW-1185">Reference proteome</keyword>
<gene>
    <name evidence="2" type="ORF">BU23DRAFT_334289</name>
</gene>
<dbReference type="OrthoDB" id="5234692at2759"/>
<organism evidence="2 3">
    <name type="scientific">Bimuria novae-zelandiae CBS 107.79</name>
    <dbReference type="NCBI Taxonomy" id="1447943"/>
    <lineage>
        <taxon>Eukaryota</taxon>
        <taxon>Fungi</taxon>
        <taxon>Dikarya</taxon>
        <taxon>Ascomycota</taxon>
        <taxon>Pezizomycotina</taxon>
        <taxon>Dothideomycetes</taxon>
        <taxon>Pleosporomycetidae</taxon>
        <taxon>Pleosporales</taxon>
        <taxon>Massarineae</taxon>
        <taxon>Didymosphaeriaceae</taxon>
        <taxon>Bimuria</taxon>
    </lineage>
</organism>
<dbReference type="Proteomes" id="UP000800036">
    <property type="component" value="Unassembled WGS sequence"/>
</dbReference>
<evidence type="ECO:0000256" key="1">
    <source>
        <dbReference type="SAM" id="Phobius"/>
    </source>
</evidence>
<keyword evidence="1" id="KW-0812">Transmembrane</keyword>
<keyword evidence="1" id="KW-1133">Transmembrane helix</keyword>
<protein>
    <submittedName>
        <fullName evidence="2">Uncharacterized protein</fullName>
    </submittedName>
</protein>